<accession>A0A2A8DIT3</accession>
<dbReference type="Proteomes" id="UP000223364">
    <property type="component" value="Unassembled WGS sequence"/>
</dbReference>
<dbReference type="AlphaFoldDB" id="A0A2A8DIT3"/>
<protein>
    <submittedName>
        <fullName evidence="1">Uncharacterized protein</fullName>
    </submittedName>
</protein>
<name>A0A2A8DIT3_9BACI</name>
<comment type="caution">
    <text evidence="1">The sequence shown here is derived from an EMBL/GenBank/DDBJ whole genome shotgun (WGS) entry which is preliminary data.</text>
</comment>
<dbReference type="EMBL" id="NUSP01000029">
    <property type="protein sequence ID" value="PHD57191.1"/>
    <property type="molecule type" value="Genomic_DNA"/>
</dbReference>
<gene>
    <name evidence="1" type="ORF">COF57_24720</name>
</gene>
<organism evidence="1 2">
    <name type="scientific">Bacillus wiedmannii</name>
    <dbReference type="NCBI Taxonomy" id="1890302"/>
    <lineage>
        <taxon>Bacteria</taxon>
        <taxon>Bacillati</taxon>
        <taxon>Bacillota</taxon>
        <taxon>Bacilli</taxon>
        <taxon>Bacillales</taxon>
        <taxon>Bacillaceae</taxon>
        <taxon>Bacillus</taxon>
        <taxon>Bacillus cereus group</taxon>
    </lineage>
</organism>
<proteinExistence type="predicted"/>
<evidence type="ECO:0000313" key="1">
    <source>
        <dbReference type="EMBL" id="PHD57191.1"/>
    </source>
</evidence>
<evidence type="ECO:0000313" key="2">
    <source>
        <dbReference type="Proteomes" id="UP000223364"/>
    </source>
</evidence>
<reference evidence="1 2" key="1">
    <citation type="submission" date="2017-09" db="EMBL/GenBank/DDBJ databases">
        <title>Large-scale bioinformatics analysis of Bacillus genomes uncovers conserved roles of natural products in bacterial physiology.</title>
        <authorList>
            <consortium name="Agbiome Team Llc"/>
            <person name="Bleich R.M."/>
            <person name="Grubbs K.J."/>
            <person name="Santa Maria K.C."/>
            <person name="Allen S.E."/>
            <person name="Farag S."/>
            <person name="Shank E.A."/>
            <person name="Bowers A."/>
        </authorList>
    </citation>
    <scope>NUCLEOTIDE SEQUENCE [LARGE SCALE GENOMIC DNA]</scope>
    <source>
        <strain evidence="1 2">AFS044295</strain>
    </source>
</reference>
<sequence length="65" mass="7912">MKRVIKLEELKSGQHMVYFKYAPSEREKFLLEKILEHGIWSYENEFQRLKDCLKTYNLLFVSGKK</sequence>